<dbReference type="RefSeq" id="WP_229917199.1">
    <property type="nucleotide sequence ID" value="NZ_BMVN01000011.1"/>
</dbReference>
<gene>
    <name evidence="2" type="ORF">GCM10010345_36490</name>
</gene>
<comment type="caution">
    <text evidence="2">The sequence shown here is derived from an EMBL/GenBank/DDBJ whole genome shotgun (WGS) entry which is preliminary data.</text>
</comment>
<dbReference type="Proteomes" id="UP000653644">
    <property type="component" value="Unassembled WGS sequence"/>
</dbReference>
<sequence length="209" mass="21677">MSARCTLAGAGYPALTVLQPDGVVTTVDIPAHPPLGQAPSPMQAIEFDLPDRSLLLLHAHTPWTPDPAAVAGPTALAEAGLGSTSRLTDLSRSALNAPLSDRRYAHAGVLAARTHTFDGDNVASWDLADDLAAVSHARKHVWAKLTAWGLEDAGRPTPSTRADGDCSSSPSSPGGGAHAMTPAARPSGRRNNCTHQKKPLPAAGTRLRN</sequence>
<accession>A0ABQ3CMF5</accession>
<evidence type="ECO:0000313" key="2">
    <source>
        <dbReference type="EMBL" id="GHA28484.1"/>
    </source>
</evidence>
<keyword evidence="3" id="KW-1185">Reference proteome</keyword>
<reference evidence="3" key="1">
    <citation type="journal article" date="2019" name="Int. J. Syst. Evol. Microbiol.">
        <title>The Global Catalogue of Microorganisms (GCM) 10K type strain sequencing project: providing services to taxonomists for standard genome sequencing and annotation.</title>
        <authorList>
            <consortium name="The Broad Institute Genomics Platform"/>
            <consortium name="The Broad Institute Genome Sequencing Center for Infectious Disease"/>
            <person name="Wu L."/>
            <person name="Ma J."/>
        </authorList>
    </citation>
    <scope>NUCLEOTIDE SEQUENCE [LARGE SCALE GENOMIC DNA]</scope>
    <source>
        <strain evidence="3">JCM 4733</strain>
    </source>
</reference>
<protein>
    <submittedName>
        <fullName evidence="2">Uncharacterized protein</fullName>
    </submittedName>
</protein>
<feature type="region of interest" description="Disordered" evidence="1">
    <location>
        <begin position="151"/>
        <end position="209"/>
    </location>
</feature>
<evidence type="ECO:0000256" key="1">
    <source>
        <dbReference type="SAM" id="MobiDB-lite"/>
    </source>
</evidence>
<organism evidence="2 3">
    <name type="scientific">Streptomyces canarius</name>
    <dbReference type="NCBI Taxonomy" id="285453"/>
    <lineage>
        <taxon>Bacteria</taxon>
        <taxon>Bacillati</taxon>
        <taxon>Actinomycetota</taxon>
        <taxon>Actinomycetes</taxon>
        <taxon>Kitasatosporales</taxon>
        <taxon>Streptomycetaceae</taxon>
        <taxon>Streptomyces</taxon>
    </lineage>
</organism>
<name>A0ABQ3CMF5_9ACTN</name>
<proteinExistence type="predicted"/>
<dbReference type="EMBL" id="BMVN01000011">
    <property type="protein sequence ID" value="GHA28484.1"/>
    <property type="molecule type" value="Genomic_DNA"/>
</dbReference>
<evidence type="ECO:0000313" key="3">
    <source>
        <dbReference type="Proteomes" id="UP000653644"/>
    </source>
</evidence>